<sequence length="431" mass="44623">MRVSINTVQALVLAGTAFADLGVSPARVNQPSDPGSSFNIEKIVTTPEIVPKPDVVLLVDVTGSMNDTIENIKTNLHSVISTVSDAQPNAQFAVASFGDLADPNGFDVVQELTDDDITLQNAVNSLRADHGGDEAEDWINALYLLSTGAISFRTGGSRIIVLIGDAPSHDPSGGHTLAGATGALTAGNIRVIGVNVGRLDRDGQATVVTSATGGMIIGSAADEVSEAIVSGLKNLDVTVKPDVVSCDGGLSVEFEPTEILVSSGSTVAFAETAKVAEDAVQGAAVSCSVRFLLNGAPGGAAFVQNVTVPVNKLGCFTCDPRPGKNLCHITTSCAPTPFGTMCLTRPGYKADGAADDDIKVQWRIMWAGVPGHEHRVAVKPGITANTLCDSRNNGRDVCKEVAVAKCLPVNKLETADGMHNGDQKVINDGEL</sequence>
<dbReference type="CDD" id="cd00198">
    <property type="entry name" value="vWFA"/>
    <property type="match status" value="1"/>
</dbReference>
<comment type="subcellular location">
    <subcellularLocation>
        <location evidence="1">Secreted</location>
    </subcellularLocation>
</comment>
<dbReference type="PROSITE" id="PS50234">
    <property type="entry name" value="VWFA"/>
    <property type="match status" value="1"/>
</dbReference>
<dbReference type="InterPro" id="IPR056861">
    <property type="entry name" value="HMCN1-like_VWA"/>
</dbReference>
<dbReference type="Proteomes" id="UP001302812">
    <property type="component" value="Unassembled WGS sequence"/>
</dbReference>
<keyword evidence="2" id="KW-0964">Secreted</keyword>
<dbReference type="InterPro" id="IPR002035">
    <property type="entry name" value="VWF_A"/>
</dbReference>
<dbReference type="RefSeq" id="XP_064670072.1">
    <property type="nucleotide sequence ID" value="XM_064815177.1"/>
</dbReference>
<dbReference type="SUPFAM" id="SSF53300">
    <property type="entry name" value="vWA-like"/>
    <property type="match status" value="1"/>
</dbReference>
<dbReference type="PANTHER" id="PTHR47763">
    <property type="entry name" value="ALPHA-PROTEIN KINASE VWKA"/>
    <property type="match status" value="1"/>
</dbReference>
<protein>
    <recommendedName>
        <fullName evidence="5">VWFA domain-containing protein</fullName>
    </recommendedName>
</protein>
<name>A0AAN6TDN1_9PEZI</name>
<dbReference type="InterPro" id="IPR036465">
    <property type="entry name" value="vWFA_dom_sf"/>
</dbReference>
<dbReference type="GeneID" id="89939302"/>
<evidence type="ECO:0000313" key="7">
    <source>
        <dbReference type="Proteomes" id="UP001302812"/>
    </source>
</evidence>
<evidence type="ECO:0000256" key="3">
    <source>
        <dbReference type="ARBA" id="ARBA00022729"/>
    </source>
</evidence>
<proteinExistence type="predicted"/>
<feature type="domain" description="VWFA" evidence="5">
    <location>
        <begin position="54"/>
        <end position="232"/>
    </location>
</feature>
<organism evidence="6 7">
    <name type="scientific">Canariomyces notabilis</name>
    <dbReference type="NCBI Taxonomy" id="2074819"/>
    <lineage>
        <taxon>Eukaryota</taxon>
        <taxon>Fungi</taxon>
        <taxon>Dikarya</taxon>
        <taxon>Ascomycota</taxon>
        <taxon>Pezizomycotina</taxon>
        <taxon>Sordariomycetes</taxon>
        <taxon>Sordariomycetidae</taxon>
        <taxon>Sordariales</taxon>
        <taxon>Chaetomiaceae</taxon>
        <taxon>Canariomyces</taxon>
    </lineage>
</organism>
<accession>A0AAN6TDN1</accession>
<dbReference type="EMBL" id="MU853342">
    <property type="protein sequence ID" value="KAK4112502.1"/>
    <property type="molecule type" value="Genomic_DNA"/>
</dbReference>
<dbReference type="Gene3D" id="3.40.50.410">
    <property type="entry name" value="von Willebrand factor, type A domain"/>
    <property type="match status" value="1"/>
</dbReference>
<evidence type="ECO:0000313" key="6">
    <source>
        <dbReference type="EMBL" id="KAK4112502.1"/>
    </source>
</evidence>
<feature type="chain" id="PRO_5043043436" description="VWFA domain-containing protein" evidence="4">
    <location>
        <begin position="20"/>
        <end position="431"/>
    </location>
</feature>
<comment type="caution">
    <text evidence="6">The sequence shown here is derived from an EMBL/GenBank/DDBJ whole genome shotgun (WGS) entry which is preliminary data.</text>
</comment>
<dbReference type="SMART" id="SM00327">
    <property type="entry name" value="VWA"/>
    <property type="match status" value="1"/>
</dbReference>
<gene>
    <name evidence="6" type="ORF">N656DRAFT_779367</name>
</gene>
<dbReference type="AlphaFoldDB" id="A0AAN6TDN1"/>
<keyword evidence="3 4" id="KW-0732">Signal</keyword>
<feature type="signal peptide" evidence="4">
    <location>
        <begin position="1"/>
        <end position="19"/>
    </location>
</feature>
<evidence type="ECO:0000259" key="5">
    <source>
        <dbReference type="PROSITE" id="PS50234"/>
    </source>
</evidence>
<evidence type="ECO:0000256" key="2">
    <source>
        <dbReference type="ARBA" id="ARBA00022525"/>
    </source>
</evidence>
<keyword evidence="7" id="KW-1185">Reference proteome</keyword>
<evidence type="ECO:0000256" key="4">
    <source>
        <dbReference type="SAM" id="SignalP"/>
    </source>
</evidence>
<evidence type="ECO:0000256" key="1">
    <source>
        <dbReference type="ARBA" id="ARBA00004613"/>
    </source>
</evidence>
<dbReference type="InterPro" id="IPR052969">
    <property type="entry name" value="Thr-specific_kinase-like"/>
</dbReference>
<dbReference type="Pfam" id="PF25106">
    <property type="entry name" value="VWA_4"/>
    <property type="match status" value="1"/>
</dbReference>
<reference evidence="6" key="2">
    <citation type="submission" date="2023-05" db="EMBL/GenBank/DDBJ databases">
        <authorList>
            <consortium name="Lawrence Berkeley National Laboratory"/>
            <person name="Steindorff A."/>
            <person name="Hensen N."/>
            <person name="Bonometti L."/>
            <person name="Westerberg I."/>
            <person name="Brannstrom I.O."/>
            <person name="Guillou S."/>
            <person name="Cros-Aarteil S."/>
            <person name="Calhoun S."/>
            <person name="Haridas S."/>
            <person name="Kuo A."/>
            <person name="Mondo S."/>
            <person name="Pangilinan J."/>
            <person name="Riley R."/>
            <person name="Labutti K."/>
            <person name="Andreopoulos B."/>
            <person name="Lipzen A."/>
            <person name="Chen C."/>
            <person name="Yanf M."/>
            <person name="Daum C."/>
            <person name="Ng V."/>
            <person name="Clum A."/>
            <person name="Ohm R."/>
            <person name="Martin F."/>
            <person name="Silar P."/>
            <person name="Natvig D."/>
            <person name="Lalanne C."/>
            <person name="Gautier V."/>
            <person name="Ament-Velasquez S.L."/>
            <person name="Kruys A."/>
            <person name="Hutchinson M.I."/>
            <person name="Powell A.J."/>
            <person name="Barry K."/>
            <person name="Miller A.N."/>
            <person name="Grigoriev I.V."/>
            <person name="Debuchy R."/>
            <person name="Gladieux P."/>
            <person name="Thoren M.H."/>
            <person name="Johannesson H."/>
        </authorList>
    </citation>
    <scope>NUCLEOTIDE SEQUENCE</scope>
    <source>
        <strain evidence="6">CBS 508.74</strain>
    </source>
</reference>
<reference evidence="6" key="1">
    <citation type="journal article" date="2023" name="Mol. Phylogenet. Evol.">
        <title>Genome-scale phylogeny and comparative genomics of the fungal order Sordariales.</title>
        <authorList>
            <person name="Hensen N."/>
            <person name="Bonometti L."/>
            <person name="Westerberg I."/>
            <person name="Brannstrom I.O."/>
            <person name="Guillou S."/>
            <person name="Cros-Aarteil S."/>
            <person name="Calhoun S."/>
            <person name="Haridas S."/>
            <person name="Kuo A."/>
            <person name="Mondo S."/>
            <person name="Pangilinan J."/>
            <person name="Riley R."/>
            <person name="LaButti K."/>
            <person name="Andreopoulos B."/>
            <person name="Lipzen A."/>
            <person name="Chen C."/>
            <person name="Yan M."/>
            <person name="Daum C."/>
            <person name="Ng V."/>
            <person name="Clum A."/>
            <person name="Steindorff A."/>
            <person name="Ohm R.A."/>
            <person name="Martin F."/>
            <person name="Silar P."/>
            <person name="Natvig D.O."/>
            <person name="Lalanne C."/>
            <person name="Gautier V."/>
            <person name="Ament-Velasquez S.L."/>
            <person name="Kruys A."/>
            <person name="Hutchinson M.I."/>
            <person name="Powell A.J."/>
            <person name="Barry K."/>
            <person name="Miller A.N."/>
            <person name="Grigoriev I.V."/>
            <person name="Debuchy R."/>
            <person name="Gladieux P."/>
            <person name="Hiltunen Thoren M."/>
            <person name="Johannesson H."/>
        </authorList>
    </citation>
    <scope>NUCLEOTIDE SEQUENCE</scope>
    <source>
        <strain evidence="6">CBS 508.74</strain>
    </source>
</reference>